<dbReference type="InterPro" id="IPR032675">
    <property type="entry name" value="LRR_dom_sf"/>
</dbReference>
<protein>
    <recommendedName>
        <fullName evidence="4">F-box domain-containing protein</fullName>
    </recommendedName>
</protein>
<evidence type="ECO:0000256" key="1">
    <source>
        <dbReference type="SAM" id="MobiDB-lite"/>
    </source>
</evidence>
<proteinExistence type="predicted"/>
<gene>
    <name evidence="2" type="ORF">NLI96_g1864</name>
</gene>
<organism evidence="2 3">
    <name type="scientific">Meripilus lineatus</name>
    <dbReference type="NCBI Taxonomy" id="2056292"/>
    <lineage>
        <taxon>Eukaryota</taxon>
        <taxon>Fungi</taxon>
        <taxon>Dikarya</taxon>
        <taxon>Basidiomycota</taxon>
        <taxon>Agaricomycotina</taxon>
        <taxon>Agaricomycetes</taxon>
        <taxon>Polyporales</taxon>
        <taxon>Meripilaceae</taxon>
        <taxon>Meripilus</taxon>
    </lineage>
</organism>
<keyword evidence="3" id="KW-1185">Reference proteome</keyword>
<comment type="caution">
    <text evidence="2">The sequence shown here is derived from an EMBL/GenBank/DDBJ whole genome shotgun (WGS) entry which is preliminary data.</text>
</comment>
<accession>A0AAD5VBA2</accession>
<evidence type="ECO:0008006" key="4">
    <source>
        <dbReference type="Google" id="ProtNLM"/>
    </source>
</evidence>
<dbReference type="SUPFAM" id="SSF52047">
    <property type="entry name" value="RNI-like"/>
    <property type="match status" value="1"/>
</dbReference>
<feature type="region of interest" description="Disordered" evidence="1">
    <location>
        <begin position="106"/>
        <end position="125"/>
    </location>
</feature>
<dbReference type="AlphaFoldDB" id="A0AAD5VBA2"/>
<evidence type="ECO:0000313" key="3">
    <source>
        <dbReference type="Proteomes" id="UP001212997"/>
    </source>
</evidence>
<dbReference type="EMBL" id="JANAWD010000038">
    <property type="protein sequence ID" value="KAJ3489826.1"/>
    <property type="molecule type" value="Genomic_DNA"/>
</dbReference>
<sequence>MPPAYSRTSQRLPLEVCETVIGFIDSPYDEVDDQNKYEASDVRSRRKRTLYSCALVCRSWVPKARICLLRSVKVGNGRTAASFTASLQATRPLGVYVHELSIGVEDHKERDDPPDGGESGPTGSTSASGWIYQFVQVLPPLLPKLERLEYWNLPILHPLFYSLSSKFTSIQSLYLSDFRTQSFRDILQLINRCKNLQKLTVSECHWQLPSSFSPSRITCTIEELHITNIYDDGDTHPRPPAPFLTPYLGGLLESCATTLRTLVLGFQGTIVPFGLEPETMSLPSLESCIHLEVLKIRLTLWSSNIRWFLRPLPTSLPTSLRNIALQFEAPWDEVFEEENKALWKQIDVALSHRQFSKLTQFEISWDMDDEKELKDHIIALHHQGMFKEVFPGLTRRGILWCGNSWGEDVGSKYFDVETVLVSQIEKSEKSKTLATAWKPVSQKSLFQYEYATGYS</sequence>
<dbReference type="Gene3D" id="3.80.10.10">
    <property type="entry name" value="Ribonuclease Inhibitor"/>
    <property type="match status" value="1"/>
</dbReference>
<evidence type="ECO:0000313" key="2">
    <source>
        <dbReference type="EMBL" id="KAJ3489826.1"/>
    </source>
</evidence>
<reference evidence="2" key="1">
    <citation type="submission" date="2022-07" db="EMBL/GenBank/DDBJ databases">
        <title>Genome Sequence of Physisporinus lineatus.</title>
        <authorList>
            <person name="Buettner E."/>
        </authorList>
    </citation>
    <scope>NUCLEOTIDE SEQUENCE</scope>
    <source>
        <strain evidence="2">VT162</strain>
    </source>
</reference>
<dbReference type="Proteomes" id="UP001212997">
    <property type="component" value="Unassembled WGS sequence"/>
</dbReference>
<name>A0AAD5VBA2_9APHY</name>